<proteinExistence type="predicted"/>
<comment type="caution">
    <text evidence="1">The sequence shown here is derived from an EMBL/GenBank/DDBJ whole genome shotgun (WGS) entry which is preliminary data.</text>
</comment>
<dbReference type="EMBL" id="JZWS02000002">
    <property type="protein sequence ID" value="MCL7343549.1"/>
    <property type="molecule type" value="Genomic_DNA"/>
</dbReference>
<evidence type="ECO:0000313" key="1">
    <source>
        <dbReference type="EMBL" id="KJR78656.1"/>
    </source>
</evidence>
<dbReference type="EMBL" id="JZWS01000068">
    <property type="protein sequence ID" value="KJR78656.1"/>
    <property type="molecule type" value="Genomic_DNA"/>
</dbReference>
<organism evidence="1">
    <name type="scientific">Candidatus Aramenus sulfurataquae</name>
    <dbReference type="NCBI Taxonomy" id="1326980"/>
    <lineage>
        <taxon>Archaea</taxon>
        <taxon>Thermoproteota</taxon>
        <taxon>Thermoprotei</taxon>
        <taxon>Sulfolobales</taxon>
        <taxon>Sulfolobaceae</taxon>
        <taxon>Candidatus Aramenus</taxon>
    </lineage>
</organism>
<evidence type="ECO:0000313" key="2">
    <source>
        <dbReference type="EMBL" id="MCL7343549.1"/>
    </source>
</evidence>
<gene>
    <name evidence="2" type="ORF">TQ35_003130</name>
    <name evidence="1" type="ORF">TQ35_06140</name>
</gene>
<dbReference type="AlphaFoldDB" id="A0A0F2LS86"/>
<sequence>MKKTRNFVKDLVGVKNKIMSRYGILDIDDVFNKLLEFHKLGVINSIHSILQLIVASFLIKEGYRTSVEYETEGRVIDVYAVKGYDIGIEVETGFVPPNFADNQEEFLMSRTSLKIARYSNLAREFFIAVPSFYIPPIPDVFFESQEERREEELRETMNLIRKYHNVFDVNLKSLKGAKIDGIMVINTSDLKVKVFGQEEFSKLKKLYS</sequence>
<name>A0A0F2LS86_9CREN</name>
<reference evidence="2" key="2">
    <citation type="submission" date="2022-05" db="EMBL/GenBank/DDBJ databases">
        <title>Metagenome Sequencing of an Archaeal-Dominated Microbial Community from a Hot Spring at the Los Azufres Geothermal Field, Mexico.</title>
        <authorList>
            <person name="Marin-Paredes R."/>
            <person name="Martinez-Romero E."/>
            <person name="Servin-Garciduenas L.E."/>
        </authorList>
    </citation>
    <scope>NUCLEOTIDE SEQUENCE</scope>
    <source>
        <strain evidence="2">AZ1-454</strain>
    </source>
</reference>
<reference evidence="1" key="1">
    <citation type="submission" date="2015-03" db="EMBL/GenBank/DDBJ databases">
        <title>Metagenome Sequencing of an Archaeal-Dominated Microbial Community from a Hot Spring at the Los Azufres Geothermal Field, Mexico.</title>
        <authorList>
            <person name="Servin-Garciduenas L.E."/>
            <person name="Martinez-Romero E."/>
        </authorList>
    </citation>
    <scope>NUCLEOTIDE SEQUENCE [LARGE SCALE GENOMIC DNA]</scope>
    <source>
        <strain evidence="1">AZ1-454</strain>
    </source>
</reference>
<accession>A0A0F2LS86</accession>
<protein>
    <submittedName>
        <fullName evidence="1">Uncharacterized protein</fullName>
    </submittedName>
</protein>